<evidence type="ECO:0000313" key="5">
    <source>
        <dbReference type="Proteomes" id="UP000538666"/>
    </source>
</evidence>
<evidence type="ECO:0000256" key="2">
    <source>
        <dbReference type="PROSITE-ProRule" id="PRU01091"/>
    </source>
</evidence>
<dbReference type="InterPro" id="IPR011990">
    <property type="entry name" value="TPR-like_helical_dom_sf"/>
</dbReference>
<dbReference type="GO" id="GO:0006355">
    <property type="term" value="P:regulation of DNA-templated transcription"/>
    <property type="evidence" value="ECO:0007669"/>
    <property type="project" value="InterPro"/>
</dbReference>
<dbReference type="InterPro" id="IPR019734">
    <property type="entry name" value="TPR_rpt"/>
</dbReference>
<accession>A0A841JX01</accession>
<dbReference type="PANTHER" id="PTHR47691">
    <property type="entry name" value="REGULATOR-RELATED"/>
    <property type="match status" value="1"/>
</dbReference>
<dbReference type="CDD" id="cd00383">
    <property type="entry name" value="trans_reg_C"/>
    <property type="match status" value="1"/>
</dbReference>
<feature type="DNA-binding region" description="OmpR/PhoB-type" evidence="2">
    <location>
        <begin position="1"/>
        <end position="97"/>
    </location>
</feature>
<gene>
    <name evidence="4" type="ORF">HNQ77_003846</name>
</gene>
<feature type="domain" description="OmpR/PhoB-type" evidence="3">
    <location>
        <begin position="1"/>
        <end position="97"/>
    </location>
</feature>
<dbReference type="Proteomes" id="UP000538666">
    <property type="component" value="Unassembled WGS sequence"/>
</dbReference>
<dbReference type="SMART" id="SM00028">
    <property type="entry name" value="TPR"/>
    <property type="match status" value="3"/>
</dbReference>
<name>A0A841JX01_9BACT</name>
<dbReference type="AlphaFoldDB" id="A0A841JX01"/>
<dbReference type="SUPFAM" id="SSF46894">
    <property type="entry name" value="C-terminal effector domain of the bipartite response regulators"/>
    <property type="match status" value="1"/>
</dbReference>
<reference evidence="4 5" key="1">
    <citation type="submission" date="2020-08" db="EMBL/GenBank/DDBJ databases">
        <title>Genomic Encyclopedia of Type Strains, Phase IV (KMG-IV): sequencing the most valuable type-strain genomes for metagenomic binning, comparative biology and taxonomic classification.</title>
        <authorList>
            <person name="Goeker M."/>
        </authorList>
    </citation>
    <scope>NUCLEOTIDE SEQUENCE [LARGE SCALE GENOMIC DNA]</scope>
    <source>
        <strain evidence="4 5">DSM 103733</strain>
    </source>
</reference>
<evidence type="ECO:0000256" key="1">
    <source>
        <dbReference type="ARBA" id="ARBA00023125"/>
    </source>
</evidence>
<dbReference type="Pfam" id="PF00486">
    <property type="entry name" value="Trans_reg_C"/>
    <property type="match status" value="1"/>
</dbReference>
<evidence type="ECO:0000259" key="3">
    <source>
        <dbReference type="PROSITE" id="PS51755"/>
    </source>
</evidence>
<keyword evidence="1 2" id="KW-0238">DNA-binding</keyword>
<comment type="caution">
    <text evidence="4">The sequence shown here is derived from an EMBL/GenBank/DDBJ whole genome shotgun (WGS) entry which is preliminary data.</text>
</comment>
<dbReference type="PROSITE" id="PS51755">
    <property type="entry name" value="OMPR_PHOB"/>
    <property type="match status" value="1"/>
</dbReference>
<evidence type="ECO:0000313" key="4">
    <source>
        <dbReference type="EMBL" id="MBB6145876.1"/>
    </source>
</evidence>
<dbReference type="InterPro" id="IPR016032">
    <property type="entry name" value="Sig_transdc_resp-reg_C-effctor"/>
</dbReference>
<keyword evidence="5" id="KW-1185">Reference proteome</keyword>
<dbReference type="GO" id="GO:0003677">
    <property type="term" value="F:DNA binding"/>
    <property type="evidence" value="ECO:0007669"/>
    <property type="project" value="UniProtKB-UniRule"/>
</dbReference>
<protein>
    <submittedName>
        <fullName evidence="4">DNA-binding winged helix-turn-helix (WHTH) protein/tetratricopeptide (TPR) repeat protein</fullName>
    </submittedName>
</protein>
<organism evidence="4 5">
    <name type="scientific">Silvibacterium bohemicum</name>
    <dbReference type="NCBI Taxonomy" id="1577686"/>
    <lineage>
        <taxon>Bacteria</taxon>
        <taxon>Pseudomonadati</taxon>
        <taxon>Acidobacteriota</taxon>
        <taxon>Terriglobia</taxon>
        <taxon>Terriglobales</taxon>
        <taxon>Acidobacteriaceae</taxon>
        <taxon>Silvibacterium</taxon>
    </lineage>
</organism>
<proteinExistence type="predicted"/>
<dbReference type="GO" id="GO:0000160">
    <property type="term" value="P:phosphorelay signal transduction system"/>
    <property type="evidence" value="ECO:0007669"/>
    <property type="project" value="InterPro"/>
</dbReference>
<dbReference type="PANTHER" id="PTHR47691:SF3">
    <property type="entry name" value="HTH-TYPE TRANSCRIPTIONAL REGULATOR RV0890C-RELATED"/>
    <property type="match status" value="1"/>
</dbReference>
<dbReference type="Gene3D" id="1.10.10.10">
    <property type="entry name" value="Winged helix-like DNA-binding domain superfamily/Winged helix DNA-binding domain"/>
    <property type="match status" value="1"/>
</dbReference>
<dbReference type="Gene3D" id="1.25.40.10">
    <property type="entry name" value="Tetratricopeptide repeat domain"/>
    <property type="match status" value="3"/>
</dbReference>
<dbReference type="InterPro" id="IPR001867">
    <property type="entry name" value="OmpR/PhoB-type_DNA-bd"/>
</dbReference>
<dbReference type="Gene3D" id="3.40.50.10610">
    <property type="entry name" value="ABC-type transport auxiliary lipoprotein component"/>
    <property type="match status" value="1"/>
</dbReference>
<sequence length="905" mass="98503">MSSLQFGEFTLDRRLRELRRGGEVLSIPGKAFDLLSYMVSNAGRPLPKTELLDAVWPETTVEESNLSQNVFLLRKVLGSAGDGPIKTLAGRGYQFAAEVTEVEAAPKSQPPSPAQSFSSLTVEATETRMIVHDQVEERSPWTTRRRVWTSAVILLVAVGIAGGVGRQRWMNRSGEVPVPETIVPLKGSTEAPVRQAVAVLGFRDLSNHPEDAWLSTAVAEMLASEMSAGDKLRVLPSEEIARAQSDLAIKDSPIDSESKRASLRQATGADTLIQGSYVVVGEGQAQQLRLMVKAVDARSGKQLASLSETGRMGELFVLVDQAGGELRKNFSQSGSRAEGEQALSGMSHNTEALRLYAEGLERERAFDAHGAHSFFERAIEADPQFAMAHLGLADVWSDLGFMERASREAAEAYKLATGLPRAERLAVEADYKHFSQDDEGAIALYKSLSTFYPDDEKWGLKLASLQSAAGRQKDALDTLERLHKLQLTPAETVELDGIEGAAYAYIDDPQANDKARARLKEAIATADRQGGLFIHGRALRWECFALSHIGPVPPAQAACNQLKRTFQAIGDLQGVESATNNLGVLAQQVGDWKQAEADYEDARRLDHQVGNLEAEVDTIQNLAHLDLSQGELAKAIRESIELSHITGTSDDYHTAYEGHHYASAALLLSGRLSEAKVEALKAQESVDKENPQDFKIYQQARSRDDRAWVAYRAGDVSDARALFQQALAIVEPTHDDVGEAIFVSDEAWVALGRENPGNEFMEKLRHAAAVLSKLQDESDETIDAEVILARLDVQEGARDEGAQAMAKARMLDSKGDSLDVHIDVLLGDADVQQSLGHTAEAKRILQDEITVAKGHGFAYSNLAGEIMLAKLDAKIAPSPQNSSHLQSLIQEAKRAGFGGLIQQGR</sequence>
<dbReference type="SUPFAM" id="SSF48452">
    <property type="entry name" value="TPR-like"/>
    <property type="match status" value="3"/>
</dbReference>
<dbReference type="EMBL" id="JACHEK010000008">
    <property type="protein sequence ID" value="MBB6145876.1"/>
    <property type="molecule type" value="Genomic_DNA"/>
</dbReference>
<dbReference type="SMART" id="SM00862">
    <property type="entry name" value="Trans_reg_C"/>
    <property type="match status" value="1"/>
</dbReference>
<dbReference type="InterPro" id="IPR036388">
    <property type="entry name" value="WH-like_DNA-bd_sf"/>
</dbReference>
<dbReference type="RefSeq" id="WP_184085080.1">
    <property type="nucleotide sequence ID" value="NZ_JACHEK010000008.1"/>
</dbReference>